<dbReference type="PANTHER" id="PTHR21148">
    <property type="entry name" value="THIOREDOXIN DOMAIN-CONTAINING PROTEIN 9"/>
    <property type="match status" value="1"/>
</dbReference>
<feature type="compositionally biased region" description="Acidic residues" evidence="2">
    <location>
        <begin position="124"/>
        <end position="133"/>
    </location>
</feature>
<dbReference type="InterPro" id="IPR036249">
    <property type="entry name" value="Thioredoxin-like_sf"/>
</dbReference>
<evidence type="ECO:0000256" key="2">
    <source>
        <dbReference type="SAM" id="MobiDB-lite"/>
    </source>
</evidence>
<evidence type="ECO:0000313" key="4">
    <source>
        <dbReference type="Proteomes" id="UP000694865"/>
    </source>
</evidence>
<feature type="region of interest" description="Disordered" evidence="2">
    <location>
        <begin position="107"/>
        <end position="133"/>
    </location>
</feature>
<dbReference type="Pfam" id="PF00085">
    <property type="entry name" value="Thioredoxin"/>
    <property type="match status" value="1"/>
</dbReference>
<feature type="domain" description="Thioredoxin" evidence="3">
    <location>
        <begin position="5"/>
        <end position="79"/>
    </location>
</feature>
<dbReference type="SUPFAM" id="SSF52833">
    <property type="entry name" value="Thioredoxin-like"/>
    <property type="match status" value="1"/>
</dbReference>
<dbReference type="RefSeq" id="XP_006824058.1">
    <property type="nucleotide sequence ID" value="XM_006823995.1"/>
</dbReference>
<evidence type="ECO:0000259" key="3">
    <source>
        <dbReference type="Pfam" id="PF00085"/>
    </source>
</evidence>
<dbReference type="CDD" id="cd02989">
    <property type="entry name" value="Phd_like_TxnDC9"/>
    <property type="match status" value="1"/>
</dbReference>
<protein>
    <recommendedName>
        <fullName evidence="1">Thioredoxin domain-containing protein 9</fullName>
    </recommendedName>
</protein>
<accession>A0ABM0MVL7</accession>
<organism evidence="4 5">
    <name type="scientific">Saccoglossus kowalevskii</name>
    <name type="common">Acorn worm</name>
    <dbReference type="NCBI Taxonomy" id="10224"/>
    <lineage>
        <taxon>Eukaryota</taxon>
        <taxon>Metazoa</taxon>
        <taxon>Hemichordata</taxon>
        <taxon>Enteropneusta</taxon>
        <taxon>Harrimaniidae</taxon>
        <taxon>Saccoglossus</taxon>
    </lineage>
</organism>
<dbReference type="Gene3D" id="3.40.30.10">
    <property type="entry name" value="Glutaredoxin"/>
    <property type="match status" value="1"/>
</dbReference>
<evidence type="ECO:0000256" key="1">
    <source>
        <dbReference type="ARBA" id="ARBA00026148"/>
    </source>
</evidence>
<reference evidence="5" key="1">
    <citation type="submission" date="2025-08" db="UniProtKB">
        <authorList>
            <consortium name="RefSeq"/>
        </authorList>
    </citation>
    <scope>IDENTIFICATION</scope>
    <source>
        <tissue evidence="5">Testes</tissue>
    </source>
</reference>
<evidence type="ECO:0000313" key="5">
    <source>
        <dbReference type="RefSeq" id="XP_006824058.1"/>
    </source>
</evidence>
<dbReference type="GeneID" id="102809359"/>
<gene>
    <name evidence="5" type="primary">LOC102809359</name>
</gene>
<dbReference type="Proteomes" id="UP000694865">
    <property type="component" value="Unplaced"/>
</dbReference>
<keyword evidence="4" id="KW-1185">Reference proteome</keyword>
<name>A0ABM0MVL7_SACKO</name>
<sequence length="133" mass="15202">MTLQEQKAIVHFYHPDFRRCSIIDEHLTKLAPKHFNTKFSKISVEVAKFFVQKLQVRILPAIICFKDGAIVDRIVGFEELGNTDSFTTEDLEKRIGDQASVIALPDQENKSSSVFGFTKKTEDSDSEEDLDDY</sequence>
<dbReference type="InterPro" id="IPR013766">
    <property type="entry name" value="Thioredoxin_domain"/>
</dbReference>
<proteinExistence type="predicted"/>